<dbReference type="SFLD" id="SFLDG01129">
    <property type="entry name" value="C1.5:_HAD__Beta-PGM__Phosphata"/>
    <property type="match status" value="1"/>
</dbReference>
<proteinExistence type="predicted"/>
<comment type="caution">
    <text evidence="4">The sequence shown here is derived from an EMBL/GenBank/DDBJ whole genome shotgun (WGS) entry which is preliminary data.</text>
</comment>
<dbReference type="GO" id="GO:0046872">
    <property type="term" value="F:metal ion binding"/>
    <property type="evidence" value="ECO:0007669"/>
    <property type="project" value="UniProtKB-KW"/>
</dbReference>
<dbReference type="Pfam" id="PF00702">
    <property type="entry name" value="Hydrolase"/>
    <property type="match status" value="1"/>
</dbReference>
<keyword evidence="3" id="KW-0460">Magnesium</keyword>
<dbReference type="PANTHER" id="PTHR46470">
    <property type="entry name" value="N-ACYLNEURAMINATE-9-PHOSPHATASE"/>
    <property type="match status" value="1"/>
</dbReference>
<evidence type="ECO:0000256" key="1">
    <source>
        <dbReference type="ARBA" id="ARBA00022723"/>
    </source>
</evidence>
<evidence type="ECO:0000313" key="4">
    <source>
        <dbReference type="EMBL" id="MCG7977252.1"/>
    </source>
</evidence>
<protein>
    <submittedName>
        <fullName evidence="4">HAD family hydrolase</fullName>
    </submittedName>
</protein>
<evidence type="ECO:0000256" key="2">
    <source>
        <dbReference type="ARBA" id="ARBA00022801"/>
    </source>
</evidence>
<keyword evidence="1" id="KW-0479">Metal-binding</keyword>
<dbReference type="InterPro" id="IPR036412">
    <property type="entry name" value="HAD-like_sf"/>
</dbReference>
<dbReference type="InterPro" id="IPR051400">
    <property type="entry name" value="HAD-like_hydrolase"/>
</dbReference>
<dbReference type="SFLD" id="SFLDS00003">
    <property type="entry name" value="Haloacid_Dehalogenase"/>
    <property type="match status" value="1"/>
</dbReference>
<dbReference type="Proteomes" id="UP000886674">
    <property type="component" value="Unassembled WGS sequence"/>
</dbReference>
<sequence length="304" mass="35233">MIHSTKRPVVIFDIDNTLYNFVDFFGPAFRAMVHVIGSRTAIPETELFASFKRVYSERGSLEYRYSIQELDVLNNYTKDELSSLLHASFVAFSKSRNLRLVPYDGVKEILNWLHRSGYKLIAYTDAPHKHSANRLKKLGIKSYFDILVAWGPSLTNEDFSTQYSEKITNSSGDWYITENDRSYMMGNMQVLTHPSEEKKPNIDLLCRLTNELSIDVQRSWVVGDSVEKDLVPGMELGFKGAWAKYGKKYEQKNWETLVSVSPWDTKTIKKEEKHNKTEPIEPDWVLDSFYSLRNAIKEIQLSLF</sequence>
<dbReference type="SUPFAM" id="SSF56784">
    <property type="entry name" value="HAD-like"/>
    <property type="match status" value="1"/>
</dbReference>
<reference evidence="4" key="1">
    <citation type="journal article" date="2021" name="Proc. Natl. Acad. Sci. U.S.A.">
        <title>Global biogeography of chemosynthetic symbionts reveals both localized and globally distributed symbiont groups. .</title>
        <authorList>
            <person name="Osvatic J.T."/>
            <person name="Wilkins L.G.E."/>
            <person name="Leibrecht L."/>
            <person name="Leray M."/>
            <person name="Zauner S."/>
            <person name="Polzin J."/>
            <person name="Camacho Y."/>
            <person name="Gros O."/>
            <person name="van Gils J.A."/>
            <person name="Eisen J.A."/>
            <person name="Petersen J.M."/>
            <person name="Yuen B."/>
        </authorList>
    </citation>
    <scope>NUCLEOTIDE SEQUENCE</scope>
    <source>
        <strain evidence="4">MAGclacostrist055</strain>
    </source>
</reference>
<keyword evidence="2 4" id="KW-0378">Hydrolase</keyword>
<dbReference type="GO" id="GO:0016791">
    <property type="term" value="F:phosphatase activity"/>
    <property type="evidence" value="ECO:0007669"/>
    <property type="project" value="TreeGrafter"/>
</dbReference>
<dbReference type="Gene3D" id="3.40.50.1000">
    <property type="entry name" value="HAD superfamily/HAD-like"/>
    <property type="match status" value="2"/>
</dbReference>
<evidence type="ECO:0000313" key="5">
    <source>
        <dbReference type="Proteomes" id="UP000886674"/>
    </source>
</evidence>
<gene>
    <name evidence="4" type="ORF">JAY77_03760</name>
</gene>
<dbReference type="PANTHER" id="PTHR46470:SF2">
    <property type="entry name" value="GLYCERALDEHYDE 3-PHOSPHATE PHOSPHATASE"/>
    <property type="match status" value="1"/>
</dbReference>
<name>A0A9E4NHY7_9GAMM</name>
<accession>A0A9E4NHY7</accession>
<dbReference type="EMBL" id="JAEPCR010000011">
    <property type="protein sequence ID" value="MCG7977252.1"/>
    <property type="molecule type" value="Genomic_DNA"/>
</dbReference>
<dbReference type="InterPro" id="IPR023214">
    <property type="entry name" value="HAD_sf"/>
</dbReference>
<evidence type="ECO:0000256" key="3">
    <source>
        <dbReference type="ARBA" id="ARBA00022842"/>
    </source>
</evidence>
<dbReference type="Gene3D" id="1.10.150.520">
    <property type="match status" value="1"/>
</dbReference>
<dbReference type="AlphaFoldDB" id="A0A9E4NHY7"/>
<dbReference type="Pfam" id="PF13242">
    <property type="entry name" value="Hydrolase_like"/>
    <property type="match status" value="1"/>
</dbReference>
<organism evidence="4 5">
    <name type="scientific">Candidatus Thiodiazotropha taylori</name>
    <dbReference type="NCBI Taxonomy" id="2792791"/>
    <lineage>
        <taxon>Bacteria</taxon>
        <taxon>Pseudomonadati</taxon>
        <taxon>Pseudomonadota</taxon>
        <taxon>Gammaproteobacteria</taxon>
        <taxon>Chromatiales</taxon>
        <taxon>Sedimenticolaceae</taxon>
        <taxon>Candidatus Thiodiazotropha</taxon>
    </lineage>
</organism>